<keyword evidence="3" id="KW-1185">Reference proteome</keyword>
<evidence type="ECO:0000313" key="3">
    <source>
        <dbReference type="Proteomes" id="UP000886998"/>
    </source>
</evidence>
<name>A0A8X6Y129_9ARAC</name>
<dbReference type="Proteomes" id="UP000886998">
    <property type="component" value="Unassembled WGS sequence"/>
</dbReference>
<keyword evidence="1" id="KW-0472">Membrane</keyword>
<feature type="transmembrane region" description="Helical" evidence="1">
    <location>
        <begin position="74"/>
        <end position="93"/>
    </location>
</feature>
<reference evidence="2" key="1">
    <citation type="submission" date="2020-08" db="EMBL/GenBank/DDBJ databases">
        <title>Multicomponent nature underlies the extraordinary mechanical properties of spider dragline silk.</title>
        <authorList>
            <person name="Kono N."/>
            <person name="Nakamura H."/>
            <person name="Mori M."/>
            <person name="Yoshida Y."/>
            <person name="Ohtoshi R."/>
            <person name="Malay A.D."/>
            <person name="Moran D.A.P."/>
            <person name="Tomita M."/>
            <person name="Numata K."/>
            <person name="Arakawa K."/>
        </authorList>
    </citation>
    <scope>NUCLEOTIDE SEQUENCE</scope>
</reference>
<organism evidence="2 3">
    <name type="scientific">Trichonephila inaurata madagascariensis</name>
    <dbReference type="NCBI Taxonomy" id="2747483"/>
    <lineage>
        <taxon>Eukaryota</taxon>
        <taxon>Metazoa</taxon>
        <taxon>Ecdysozoa</taxon>
        <taxon>Arthropoda</taxon>
        <taxon>Chelicerata</taxon>
        <taxon>Arachnida</taxon>
        <taxon>Araneae</taxon>
        <taxon>Araneomorphae</taxon>
        <taxon>Entelegynae</taxon>
        <taxon>Araneoidea</taxon>
        <taxon>Nephilidae</taxon>
        <taxon>Trichonephila</taxon>
        <taxon>Trichonephila inaurata</taxon>
    </lineage>
</organism>
<evidence type="ECO:0000256" key="1">
    <source>
        <dbReference type="SAM" id="Phobius"/>
    </source>
</evidence>
<evidence type="ECO:0000313" key="2">
    <source>
        <dbReference type="EMBL" id="GFY64090.1"/>
    </source>
</evidence>
<protein>
    <submittedName>
        <fullName evidence="2">Uncharacterized protein</fullName>
    </submittedName>
</protein>
<gene>
    <name evidence="2" type="ORF">TNIN_417521</name>
</gene>
<accession>A0A8X6Y129</accession>
<feature type="transmembrane region" description="Helical" evidence="1">
    <location>
        <begin position="31"/>
        <end position="53"/>
    </location>
</feature>
<dbReference type="AlphaFoldDB" id="A0A8X6Y129"/>
<dbReference type="OrthoDB" id="6157510at2759"/>
<feature type="transmembrane region" description="Helical" evidence="1">
    <location>
        <begin position="7"/>
        <end position="25"/>
    </location>
</feature>
<proteinExistence type="predicted"/>
<comment type="caution">
    <text evidence="2">The sequence shown here is derived from an EMBL/GenBank/DDBJ whole genome shotgun (WGS) entry which is preliminary data.</text>
</comment>
<keyword evidence="1" id="KW-1133">Transmembrane helix</keyword>
<sequence length="146" mass="16766">MVYRLHFALLSWPLAVGIIGALFIFKCPGFQFLPIMMIIIGFLGFATLFLRIATIIIQHSFAYRTHPIGCIIKCLELLFVILFVTKNVVIYFYKDSLDPSKKNCDEDFYNAAFRLNIFSTVVVLLWILTYAKSGIQHVLCNKTFLT</sequence>
<feature type="transmembrane region" description="Helical" evidence="1">
    <location>
        <begin position="113"/>
        <end position="131"/>
    </location>
</feature>
<keyword evidence="1" id="KW-0812">Transmembrane</keyword>
<dbReference type="EMBL" id="BMAV01015071">
    <property type="protein sequence ID" value="GFY64090.1"/>
    <property type="molecule type" value="Genomic_DNA"/>
</dbReference>